<accession>A0A450UDX6</accession>
<dbReference type="Gene3D" id="3.40.50.970">
    <property type="match status" value="1"/>
</dbReference>
<sequence length="916" mass="102746">MIISLLAPGNGAFLDTLHAAFLKDPGSVGPQWRDWFRELDRSTLQPSGDNIQKKQDTASVEKQAAVSHLIRAYRFRGHRHARLDPLAFDKQSPAPADLGIPFHGLTESDLDTRFHAEELFSDAPQATLREILGRLRAIYCGSVGAEYMYLTATEQKQWIRERLEGARGRPDFPAEKKRDILKWLTAANEFETYLHRKYVGQKRFSLEGGESLIPLLDELIQSASVRHDAREVAIGMAHRGRLNVLVNIFGKSPEALFGEFEGKTAKNLPGISGDVKYHLGFSSEIVTERGHIHAALAFNPSHLEIIGPVVEGSARARQDRRSDEEHSRVLPVLIHGDAAFAGQGVVMETLNLSETRGYGTGGTIHIIINNQIGFTTSDPSDVRSTLYCTDVAKMVQVPIFHVNGDDPEAVLLVAGIALDYRMRFKKDVVIDMVCYRRHGHNESDEPLATQPEMYREIARKPDARRLYADGLIAEGVLGEADAARVSEEYLSALESGRIVSRPLVERHKARYLANWKPYRETRWDTPADTAVAMERIEKLGLKVAEYPADFVLHRSVARILAARRKMALGEEPMDWGFAEMLAFATLIEEGYSMRLSGQDSERGTFFHRHAVLHDQEGRGAYRTLEHLFDGQPTCWIVNSVLSEEAVLGFEYGYGSAEPESLVIWEAQFGDFANGAQVVIDQFLSSSEAKWDHLCGLVLLLPHGYDGQGPEHSSARLERFLQLAAQDNLQVCAPTTPAQIFHLLRRQMLRPYRKPLVVMSPKSLLRHRLSTATREELARGGFQVMIDEVDGLTPETVIRVVFCAGKVYYDLLEQRRKEKNGHIALVRLEQLYPFPREEVAKALARYPSAQEIVWAQEEPRNQGAWDFINSRHHLGGLLRPEQNLFYAGRPYAASPATGSHGRHLAEQQALVADALND</sequence>
<dbReference type="EC" id="1.2.4.2" evidence="4"/>
<dbReference type="InterPro" id="IPR011603">
    <property type="entry name" value="2oxoglutarate_DH_E1"/>
</dbReference>
<protein>
    <recommendedName>
        <fullName evidence="5">2-oxoglutarate dehydrogenase E1 component</fullName>
        <ecNumber evidence="4">1.2.4.2</ecNumber>
    </recommendedName>
    <alternativeName>
        <fullName evidence="8">Alpha-ketoglutarate dehydrogenase</fullName>
    </alternativeName>
</protein>
<comment type="cofactor">
    <cofactor evidence="1">
        <name>thiamine diphosphate</name>
        <dbReference type="ChEBI" id="CHEBI:58937"/>
    </cofactor>
</comment>
<dbReference type="InterPro" id="IPR005475">
    <property type="entry name" value="Transketolase-like_Pyr-bd"/>
</dbReference>
<dbReference type="PANTHER" id="PTHR23152">
    <property type="entry name" value="2-OXOGLUTARATE DEHYDROGENASE"/>
    <property type="match status" value="1"/>
</dbReference>
<dbReference type="Pfam" id="PF16078">
    <property type="entry name" value="2-oxogl_dehyd_N"/>
    <property type="match status" value="1"/>
</dbReference>
<evidence type="ECO:0000256" key="6">
    <source>
        <dbReference type="ARBA" id="ARBA00023002"/>
    </source>
</evidence>
<dbReference type="Pfam" id="PF16870">
    <property type="entry name" value="OxoGdeHyase_C"/>
    <property type="match status" value="1"/>
</dbReference>
<name>A0A450UDX6_9GAMM</name>
<organism evidence="10">
    <name type="scientific">Candidatus Kentrum eta</name>
    <dbReference type="NCBI Taxonomy" id="2126337"/>
    <lineage>
        <taxon>Bacteria</taxon>
        <taxon>Pseudomonadati</taxon>
        <taxon>Pseudomonadota</taxon>
        <taxon>Gammaproteobacteria</taxon>
        <taxon>Candidatus Kentrum</taxon>
    </lineage>
</organism>
<dbReference type="GO" id="GO:0004591">
    <property type="term" value="F:oxoglutarate dehydrogenase (succinyl-transferring) activity"/>
    <property type="evidence" value="ECO:0007669"/>
    <property type="project" value="UniProtKB-EC"/>
</dbReference>
<evidence type="ECO:0000256" key="2">
    <source>
        <dbReference type="ARBA" id="ARBA00003906"/>
    </source>
</evidence>
<dbReference type="PANTHER" id="PTHR23152:SF4">
    <property type="entry name" value="2-OXOADIPATE DEHYDROGENASE COMPLEX COMPONENT E1"/>
    <property type="match status" value="1"/>
</dbReference>
<dbReference type="SUPFAM" id="SSF52518">
    <property type="entry name" value="Thiamin diphosphate-binding fold (THDP-binding)"/>
    <property type="match status" value="2"/>
</dbReference>
<keyword evidence="6 10" id="KW-0560">Oxidoreductase</keyword>
<dbReference type="InterPro" id="IPR042179">
    <property type="entry name" value="KGD_C_sf"/>
</dbReference>
<gene>
    <name evidence="10" type="ORF">BECKH772A_GA0070896_1002314</name>
    <name evidence="11" type="ORF">BECKH772B_GA0070898_1002114</name>
    <name evidence="12" type="ORF">BECKH772C_GA0070978_1002114</name>
</gene>
<reference evidence="10" key="1">
    <citation type="submission" date="2019-02" db="EMBL/GenBank/DDBJ databases">
        <authorList>
            <person name="Gruber-Vodicka R. H."/>
            <person name="Seah K. B. B."/>
        </authorList>
    </citation>
    <scope>NUCLEOTIDE SEQUENCE</scope>
    <source>
        <strain evidence="12">BECK_SA2B12</strain>
        <strain evidence="10">BECK_SA2B15</strain>
        <strain evidence="11">BECK_SA2B20</strain>
    </source>
</reference>
<evidence type="ECO:0000256" key="4">
    <source>
        <dbReference type="ARBA" id="ARBA00012280"/>
    </source>
</evidence>
<dbReference type="InterPro" id="IPR031717">
    <property type="entry name" value="ODO-1/KGD_C"/>
</dbReference>
<feature type="domain" description="Transketolase-like pyrimidine-binding" evidence="9">
    <location>
        <begin position="573"/>
        <end position="766"/>
    </location>
</feature>
<dbReference type="Pfam" id="PF02779">
    <property type="entry name" value="Transket_pyr"/>
    <property type="match status" value="1"/>
</dbReference>
<dbReference type="Gene3D" id="3.40.50.11610">
    <property type="entry name" value="Multifunctional 2-oxoglutarate metabolism enzyme, C-terminal domain"/>
    <property type="match status" value="1"/>
</dbReference>
<evidence type="ECO:0000256" key="3">
    <source>
        <dbReference type="ARBA" id="ARBA00006936"/>
    </source>
</evidence>
<evidence type="ECO:0000259" key="9">
    <source>
        <dbReference type="SMART" id="SM00861"/>
    </source>
</evidence>
<dbReference type="CDD" id="cd02016">
    <property type="entry name" value="TPP_E1_OGDC_like"/>
    <property type="match status" value="1"/>
</dbReference>
<dbReference type="InterPro" id="IPR032106">
    <property type="entry name" value="2-oxogl_dehyd_N"/>
</dbReference>
<evidence type="ECO:0000256" key="1">
    <source>
        <dbReference type="ARBA" id="ARBA00001964"/>
    </source>
</evidence>
<dbReference type="EMBL" id="CAADFI010000021">
    <property type="protein sequence ID" value="VFJ91783.1"/>
    <property type="molecule type" value="Genomic_DNA"/>
</dbReference>
<keyword evidence="7" id="KW-0786">Thiamine pyrophosphate</keyword>
<dbReference type="GO" id="GO:0005829">
    <property type="term" value="C:cytosol"/>
    <property type="evidence" value="ECO:0007669"/>
    <property type="project" value="TreeGrafter"/>
</dbReference>
<evidence type="ECO:0000313" key="12">
    <source>
        <dbReference type="EMBL" id="VFJ98414.1"/>
    </source>
</evidence>
<dbReference type="InterPro" id="IPR001017">
    <property type="entry name" value="DH_E1"/>
</dbReference>
<dbReference type="PIRSF" id="PIRSF000157">
    <property type="entry name" value="Oxoglu_dh_E1"/>
    <property type="match status" value="1"/>
</dbReference>
<comment type="similarity">
    <text evidence="3">Belongs to the alpha-ketoglutarate dehydrogenase family.</text>
</comment>
<dbReference type="SMART" id="SM00861">
    <property type="entry name" value="Transket_pyr"/>
    <property type="match status" value="1"/>
</dbReference>
<evidence type="ECO:0000256" key="5">
    <source>
        <dbReference type="ARBA" id="ARBA00013321"/>
    </source>
</evidence>
<dbReference type="InterPro" id="IPR029061">
    <property type="entry name" value="THDP-binding"/>
</dbReference>
<dbReference type="EMBL" id="CAADFG010000023">
    <property type="protein sequence ID" value="VFJ90685.1"/>
    <property type="molecule type" value="Genomic_DNA"/>
</dbReference>
<evidence type="ECO:0000313" key="10">
    <source>
        <dbReference type="EMBL" id="VFJ90685.1"/>
    </source>
</evidence>
<dbReference type="Pfam" id="PF00676">
    <property type="entry name" value="E1_dh"/>
    <property type="match status" value="1"/>
</dbReference>
<dbReference type="EMBL" id="CAADFJ010000021">
    <property type="protein sequence ID" value="VFJ98414.1"/>
    <property type="molecule type" value="Genomic_DNA"/>
</dbReference>
<dbReference type="NCBIfam" id="NF008907">
    <property type="entry name" value="PRK12270.1"/>
    <property type="match status" value="1"/>
</dbReference>
<dbReference type="NCBIfam" id="TIGR00239">
    <property type="entry name" value="2oxo_dh_E1"/>
    <property type="match status" value="1"/>
</dbReference>
<evidence type="ECO:0000256" key="8">
    <source>
        <dbReference type="ARBA" id="ARBA00030680"/>
    </source>
</evidence>
<dbReference type="FunFam" id="1.10.287.1150:FF:000004">
    <property type="entry name" value="2-oxoglutarate dehydrogenase E1 component"/>
    <property type="match status" value="1"/>
</dbReference>
<evidence type="ECO:0000256" key="7">
    <source>
        <dbReference type="ARBA" id="ARBA00023052"/>
    </source>
</evidence>
<dbReference type="GO" id="GO:0006099">
    <property type="term" value="P:tricarboxylic acid cycle"/>
    <property type="evidence" value="ECO:0007669"/>
    <property type="project" value="TreeGrafter"/>
</dbReference>
<dbReference type="GO" id="GO:0030976">
    <property type="term" value="F:thiamine pyrophosphate binding"/>
    <property type="evidence" value="ECO:0007669"/>
    <property type="project" value="InterPro"/>
</dbReference>
<dbReference type="NCBIfam" id="NF006914">
    <property type="entry name" value="PRK09404.1"/>
    <property type="match status" value="1"/>
</dbReference>
<dbReference type="GO" id="GO:0045252">
    <property type="term" value="C:oxoglutarate dehydrogenase complex"/>
    <property type="evidence" value="ECO:0007669"/>
    <property type="project" value="TreeGrafter"/>
</dbReference>
<comment type="function">
    <text evidence="2">E1 component of the 2-oxoglutarate dehydrogenase (OGDH) complex which catalyzes the decarboxylation of 2-oxoglutarate, the first step in the conversion of 2-oxoglutarate to succinyl-CoA and CO(2).</text>
</comment>
<evidence type="ECO:0000313" key="11">
    <source>
        <dbReference type="EMBL" id="VFJ91783.1"/>
    </source>
</evidence>
<proteinExistence type="inferred from homology"/>
<dbReference type="Gene3D" id="3.40.50.12470">
    <property type="match status" value="1"/>
</dbReference>
<dbReference type="AlphaFoldDB" id="A0A450UDX6"/>
<dbReference type="Gene3D" id="1.10.287.1150">
    <property type="entry name" value="TPP helical domain"/>
    <property type="match status" value="1"/>
</dbReference>